<name>A0A9D4FKK9_DREPO</name>
<accession>A0A9D4FKK9</accession>
<reference evidence="1" key="2">
    <citation type="submission" date="2020-11" db="EMBL/GenBank/DDBJ databases">
        <authorList>
            <person name="McCartney M.A."/>
            <person name="Auch B."/>
            <person name="Kono T."/>
            <person name="Mallez S."/>
            <person name="Becker A."/>
            <person name="Gohl D.M."/>
            <person name="Silverstein K.A.T."/>
            <person name="Koren S."/>
            <person name="Bechman K.B."/>
            <person name="Herman A."/>
            <person name="Abrahante J.E."/>
            <person name="Garbe J."/>
        </authorList>
    </citation>
    <scope>NUCLEOTIDE SEQUENCE</scope>
    <source>
        <strain evidence="1">Duluth1</strain>
        <tissue evidence="1">Whole animal</tissue>
    </source>
</reference>
<organism evidence="1 2">
    <name type="scientific">Dreissena polymorpha</name>
    <name type="common">Zebra mussel</name>
    <name type="synonym">Mytilus polymorpha</name>
    <dbReference type="NCBI Taxonomy" id="45954"/>
    <lineage>
        <taxon>Eukaryota</taxon>
        <taxon>Metazoa</taxon>
        <taxon>Spiralia</taxon>
        <taxon>Lophotrochozoa</taxon>
        <taxon>Mollusca</taxon>
        <taxon>Bivalvia</taxon>
        <taxon>Autobranchia</taxon>
        <taxon>Heteroconchia</taxon>
        <taxon>Euheterodonta</taxon>
        <taxon>Imparidentia</taxon>
        <taxon>Neoheterodontei</taxon>
        <taxon>Myida</taxon>
        <taxon>Dreissenoidea</taxon>
        <taxon>Dreissenidae</taxon>
        <taxon>Dreissena</taxon>
    </lineage>
</organism>
<gene>
    <name evidence="1" type="ORF">DPMN_154222</name>
</gene>
<comment type="caution">
    <text evidence="1">The sequence shown here is derived from an EMBL/GenBank/DDBJ whole genome shotgun (WGS) entry which is preliminary data.</text>
</comment>
<dbReference type="Proteomes" id="UP000828390">
    <property type="component" value="Unassembled WGS sequence"/>
</dbReference>
<evidence type="ECO:0000313" key="1">
    <source>
        <dbReference type="EMBL" id="KAH3800588.1"/>
    </source>
</evidence>
<sequence>MPQTVKIYLKVDEVVFLRDDSVVKDLFLRPDLNPFCYSTSSSPTFLVNRIMMIRSRNFLGRL</sequence>
<keyword evidence="2" id="KW-1185">Reference proteome</keyword>
<dbReference type="EMBL" id="JAIWYP010000007">
    <property type="protein sequence ID" value="KAH3800588.1"/>
    <property type="molecule type" value="Genomic_DNA"/>
</dbReference>
<evidence type="ECO:0000313" key="2">
    <source>
        <dbReference type="Proteomes" id="UP000828390"/>
    </source>
</evidence>
<proteinExistence type="predicted"/>
<reference evidence="1" key="1">
    <citation type="journal article" date="2019" name="bioRxiv">
        <title>The Genome of the Zebra Mussel, Dreissena polymorpha: A Resource for Invasive Species Research.</title>
        <authorList>
            <person name="McCartney M.A."/>
            <person name="Auch B."/>
            <person name="Kono T."/>
            <person name="Mallez S."/>
            <person name="Zhang Y."/>
            <person name="Obille A."/>
            <person name="Becker A."/>
            <person name="Abrahante J.E."/>
            <person name="Garbe J."/>
            <person name="Badalamenti J.P."/>
            <person name="Herman A."/>
            <person name="Mangelson H."/>
            <person name="Liachko I."/>
            <person name="Sullivan S."/>
            <person name="Sone E.D."/>
            <person name="Koren S."/>
            <person name="Silverstein K.A.T."/>
            <person name="Beckman K.B."/>
            <person name="Gohl D.M."/>
        </authorList>
    </citation>
    <scope>NUCLEOTIDE SEQUENCE</scope>
    <source>
        <strain evidence="1">Duluth1</strain>
        <tissue evidence="1">Whole animal</tissue>
    </source>
</reference>
<dbReference type="AlphaFoldDB" id="A0A9D4FKK9"/>
<protein>
    <submittedName>
        <fullName evidence="1">Uncharacterized protein</fullName>
    </submittedName>
</protein>